<dbReference type="FunFam" id="1.10.420.10:FF:000001">
    <property type="entry name" value="Peroxidase"/>
    <property type="match status" value="1"/>
</dbReference>
<dbReference type="GO" id="GO:0046872">
    <property type="term" value="F:metal ion binding"/>
    <property type="evidence" value="ECO:0007669"/>
    <property type="project" value="UniProtKB-UniRule"/>
</dbReference>
<keyword evidence="19" id="KW-0964">Secreted</keyword>
<feature type="binding site" evidence="16">
    <location>
        <position position="81"/>
    </location>
    <ligand>
        <name>Ca(2+)</name>
        <dbReference type="ChEBI" id="CHEBI:29108"/>
        <label>1</label>
    </ligand>
</feature>
<dbReference type="PROSITE" id="PS00435">
    <property type="entry name" value="PEROXIDASE_1"/>
    <property type="match status" value="1"/>
</dbReference>
<dbReference type="Pfam" id="PF00141">
    <property type="entry name" value="peroxidase"/>
    <property type="match status" value="1"/>
</dbReference>
<keyword evidence="7 19" id="KW-0560">Oxidoreductase</keyword>
<feature type="binding site" evidence="16">
    <location>
        <position position="198"/>
    </location>
    <ligand>
        <name>Ca(2+)</name>
        <dbReference type="ChEBI" id="CHEBI:29108"/>
        <label>2</label>
    </ligand>
</feature>
<dbReference type="InterPro" id="IPR019794">
    <property type="entry name" value="Peroxidases_AS"/>
</dbReference>
<dbReference type="InterPro" id="IPR000823">
    <property type="entry name" value="Peroxidase_pln"/>
</dbReference>
<evidence type="ECO:0000256" key="15">
    <source>
        <dbReference type="PIRSR" id="PIRSR600823-2"/>
    </source>
</evidence>
<keyword evidence="23" id="KW-1185">Reference proteome</keyword>
<name>I1GUH6_BRADI</name>
<organism evidence="21">
    <name type="scientific">Brachypodium distachyon</name>
    <name type="common">Purple false brome</name>
    <name type="synonym">Trachynia distachya</name>
    <dbReference type="NCBI Taxonomy" id="15368"/>
    <lineage>
        <taxon>Eukaryota</taxon>
        <taxon>Viridiplantae</taxon>
        <taxon>Streptophyta</taxon>
        <taxon>Embryophyta</taxon>
        <taxon>Tracheophyta</taxon>
        <taxon>Spermatophyta</taxon>
        <taxon>Magnoliopsida</taxon>
        <taxon>Liliopsida</taxon>
        <taxon>Poales</taxon>
        <taxon>Poaceae</taxon>
        <taxon>BOP clade</taxon>
        <taxon>Pooideae</taxon>
        <taxon>Stipodae</taxon>
        <taxon>Brachypodieae</taxon>
        <taxon>Brachypodium</taxon>
    </lineage>
</organism>
<dbReference type="FunFam" id="1.10.520.10:FF:000009">
    <property type="entry name" value="Peroxidase"/>
    <property type="match status" value="1"/>
</dbReference>
<dbReference type="SUPFAM" id="SSF48113">
    <property type="entry name" value="Heme-dependent peroxidases"/>
    <property type="match status" value="1"/>
</dbReference>
<dbReference type="PRINTS" id="PR00461">
    <property type="entry name" value="PLPEROXIDASE"/>
</dbReference>
<feature type="binding site" description="axial binding residue" evidence="16">
    <location>
        <position position="197"/>
    </location>
    <ligand>
        <name>heme b</name>
        <dbReference type="ChEBI" id="CHEBI:60344"/>
    </ligand>
    <ligandPart>
        <name>Fe</name>
        <dbReference type="ChEBI" id="CHEBI:18248"/>
    </ligandPart>
</feature>
<dbReference type="GO" id="GO:0005576">
    <property type="term" value="C:extracellular region"/>
    <property type="evidence" value="ECO:0007669"/>
    <property type="project" value="UniProtKB-SubCell"/>
</dbReference>
<dbReference type="GeneID" id="100827751"/>
<evidence type="ECO:0000256" key="2">
    <source>
        <dbReference type="ARBA" id="ARBA00006873"/>
    </source>
</evidence>
<evidence type="ECO:0000256" key="16">
    <source>
        <dbReference type="PIRSR" id="PIRSR600823-3"/>
    </source>
</evidence>
<keyword evidence="9 18" id="KW-1015">Disulfide bond</keyword>
<evidence type="ECO:0000256" key="10">
    <source>
        <dbReference type="ARBA" id="ARBA00023180"/>
    </source>
</evidence>
<reference evidence="21 22" key="1">
    <citation type="journal article" date="2010" name="Nature">
        <title>Genome sequencing and analysis of the model grass Brachypodium distachyon.</title>
        <authorList>
            <consortium name="International Brachypodium Initiative"/>
        </authorList>
    </citation>
    <scope>NUCLEOTIDE SEQUENCE [LARGE SCALE GENOMIC DNA]</scope>
    <source>
        <strain evidence="21 22">Bd21</strain>
    </source>
</reference>
<dbReference type="InterPro" id="IPR019793">
    <property type="entry name" value="Peroxidases_heam-ligand_BS"/>
</dbReference>
<keyword evidence="5 16" id="KW-0479">Metal-binding</keyword>
<keyword evidence="11" id="KW-0873">Pyrrolidone carboxylic acid</keyword>
<dbReference type="PROSITE" id="PS00436">
    <property type="entry name" value="PEROXIDASE_2"/>
    <property type="match status" value="1"/>
</dbReference>
<dbReference type="Gene3D" id="1.10.520.10">
    <property type="match status" value="1"/>
</dbReference>
<dbReference type="RefSeq" id="XP_003563125.1">
    <property type="nucleotide sequence ID" value="XM_003563077.4"/>
</dbReference>
<comment type="function">
    <text evidence="19">Removal of H(2)O(2), oxidation of toxic reductants, biosynthesis and degradation of lignin, suberization, auxin catabolism, response to environmental stresses such as wounding, pathogen attack and oxidative stress.</text>
</comment>
<dbReference type="FunCoup" id="I1GUH6">
    <property type="interactions" value="345"/>
</dbReference>
<dbReference type="InterPro" id="IPR010255">
    <property type="entry name" value="Haem_peroxidase_sf"/>
</dbReference>
<feature type="binding site" evidence="16">
    <location>
        <position position="74"/>
    </location>
    <ligand>
        <name>Ca(2+)</name>
        <dbReference type="ChEBI" id="CHEBI:29108"/>
        <label>1</label>
    </ligand>
</feature>
<keyword evidence="19" id="KW-0732">Signal</keyword>
<dbReference type="EC" id="1.11.1.7" evidence="19"/>
<feature type="binding site" evidence="16">
    <location>
        <position position="251"/>
    </location>
    <ligand>
        <name>Ca(2+)</name>
        <dbReference type="ChEBI" id="CHEBI:29108"/>
        <label>2</label>
    </ligand>
</feature>
<keyword evidence="4 19" id="KW-0349">Heme</keyword>
<feature type="disulfide bond" evidence="18">
    <location>
        <begin position="125"/>
        <end position="324"/>
    </location>
</feature>
<dbReference type="PROSITE" id="PS50873">
    <property type="entry name" value="PEROXIDASE_4"/>
    <property type="match status" value="1"/>
</dbReference>
<evidence type="ECO:0000256" key="11">
    <source>
        <dbReference type="ARBA" id="ARBA00023283"/>
    </source>
</evidence>
<evidence type="ECO:0000256" key="18">
    <source>
        <dbReference type="PIRSR" id="PIRSR600823-5"/>
    </source>
</evidence>
<dbReference type="GO" id="GO:0020037">
    <property type="term" value="F:heme binding"/>
    <property type="evidence" value="ECO:0007669"/>
    <property type="project" value="UniProtKB-UniRule"/>
</dbReference>
<dbReference type="STRING" id="15368.I1GUH6"/>
<evidence type="ECO:0000256" key="12">
    <source>
        <dbReference type="ARBA" id="ARBA00023324"/>
    </source>
</evidence>
<comment type="subcellular location">
    <subcellularLocation>
        <location evidence="19">Secreted</location>
    </subcellularLocation>
</comment>
<keyword evidence="3 19" id="KW-0575">Peroxidase</keyword>
<dbReference type="CDD" id="cd00693">
    <property type="entry name" value="secretory_peroxidase"/>
    <property type="match status" value="1"/>
</dbReference>
<evidence type="ECO:0000256" key="19">
    <source>
        <dbReference type="RuleBase" id="RU362060"/>
    </source>
</evidence>
<evidence type="ECO:0000259" key="20">
    <source>
        <dbReference type="PROSITE" id="PS50873"/>
    </source>
</evidence>
<feature type="disulfide bond" evidence="18">
    <location>
        <begin position="204"/>
        <end position="231"/>
    </location>
</feature>
<comment type="catalytic activity">
    <reaction evidence="1 19">
        <text>2 a phenolic donor + H2O2 = 2 a phenolic radical donor + 2 H2O</text>
        <dbReference type="Rhea" id="RHEA:56136"/>
        <dbReference type="ChEBI" id="CHEBI:15377"/>
        <dbReference type="ChEBI" id="CHEBI:16240"/>
        <dbReference type="ChEBI" id="CHEBI:139520"/>
        <dbReference type="ChEBI" id="CHEBI:139521"/>
        <dbReference type="EC" id="1.11.1.7"/>
    </reaction>
</comment>
<reference evidence="21" key="2">
    <citation type="submission" date="2017-06" db="EMBL/GenBank/DDBJ databases">
        <title>WGS assembly of Brachypodium distachyon.</title>
        <authorList>
            <consortium name="The International Brachypodium Initiative"/>
            <person name="Lucas S."/>
            <person name="Harmon-Smith M."/>
            <person name="Lail K."/>
            <person name="Tice H."/>
            <person name="Grimwood J."/>
            <person name="Bruce D."/>
            <person name="Barry K."/>
            <person name="Shu S."/>
            <person name="Lindquist E."/>
            <person name="Wang M."/>
            <person name="Pitluck S."/>
            <person name="Vogel J.P."/>
            <person name="Garvin D.F."/>
            <person name="Mockler T.C."/>
            <person name="Schmutz J."/>
            <person name="Rokhsar D."/>
            <person name="Bevan M.W."/>
        </authorList>
    </citation>
    <scope>NUCLEOTIDE SEQUENCE</scope>
    <source>
        <strain evidence="21">Bd21</strain>
    </source>
</reference>
<dbReference type="Gramene" id="KQK16274">
    <property type="protein sequence ID" value="KQK16274"/>
    <property type="gene ID" value="BRADI_1g27910v3"/>
</dbReference>
<dbReference type="GO" id="GO:0140825">
    <property type="term" value="F:lactoperoxidase activity"/>
    <property type="evidence" value="ECO:0007669"/>
    <property type="project" value="UniProtKB-EC"/>
</dbReference>
<feature type="binding site" evidence="16">
    <location>
        <position position="83"/>
    </location>
    <ligand>
        <name>Ca(2+)</name>
        <dbReference type="ChEBI" id="CHEBI:29108"/>
        <label>1</label>
    </ligand>
</feature>
<feature type="binding site" evidence="15">
    <location>
        <position position="167"/>
    </location>
    <ligand>
        <name>substrate</name>
    </ligand>
</feature>
<feature type="disulfide bond" evidence="18">
    <location>
        <begin position="75"/>
        <end position="80"/>
    </location>
</feature>
<dbReference type="GO" id="GO:0006979">
    <property type="term" value="P:response to oxidative stress"/>
    <property type="evidence" value="ECO:0007669"/>
    <property type="project" value="UniProtKB-UniRule"/>
</dbReference>
<feature type="binding site" evidence="16">
    <location>
        <position position="77"/>
    </location>
    <ligand>
        <name>Ca(2+)</name>
        <dbReference type="ChEBI" id="CHEBI:29108"/>
        <label>1</label>
    </ligand>
</feature>
<dbReference type="PANTHER" id="PTHR31388:SF31">
    <property type="entry name" value="PEROXIDASE"/>
    <property type="match status" value="1"/>
</dbReference>
<dbReference type="PANTHER" id="PTHR31388">
    <property type="entry name" value="PEROXIDASE 72-RELATED"/>
    <property type="match status" value="1"/>
</dbReference>
<feature type="signal peptide" evidence="19">
    <location>
        <begin position="1"/>
        <end position="26"/>
    </location>
</feature>
<feature type="binding site" evidence="16">
    <location>
        <position position="92"/>
    </location>
    <ligand>
        <name>Ca(2+)</name>
        <dbReference type="ChEBI" id="CHEBI:29108"/>
        <label>1</label>
    </ligand>
</feature>
<dbReference type="OrthoDB" id="2113341at2759"/>
<evidence type="ECO:0000256" key="17">
    <source>
        <dbReference type="PIRSR" id="PIRSR600823-4"/>
    </source>
</evidence>
<dbReference type="InterPro" id="IPR033905">
    <property type="entry name" value="Secretory_peroxidase"/>
</dbReference>
<feature type="disulfide bond" evidence="18">
    <location>
        <begin position="42"/>
        <end position="119"/>
    </location>
</feature>
<sequence>MEYSHSRLLLVCSVLMLCLCSGVAKCDKLTSELTGDFYDYTCPGLYTIVQQHVFAAMRDEMRMGASLLRLHFHDCFVNGCDASILLVGETGEQFARPNQNSVRGYEVIDAMKADIESVCPGVVSCADIVALAAAYGVLFSGGPYYEVLLGRKDGLVANKTGAENGLPAPFEPVSSIVQKFGDVGLDTKDVVVLSGAHTIGRARCGLFNNRLTSSGDPTLDSKMAANLQSLCTTGGDNQTTALDVESADVFDKQYYQNLLSKKGLLSSDQNLFSGAEDVVKATTKALVQTYSDDGEQFFMDFGASMVKMGSIKKTGVPGEIRTNCRVPNK</sequence>
<accession>I1GUH6</accession>
<keyword evidence="12 19" id="KW-0376">Hydrogen peroxide</keyword>
<comment type="cofactor">
    <cofactor evidence="16 19">
        <name>Ca(2+)</name>
        <dbReference type="ChEBI" id="CHEBI:29108"/>
    </cofactor>
    <text evidence="16 19">Binds 2 calcium ions per subunit.</text>
</comment>
<feature type="binding site" evidence="16">
    <location>
        <position position="243"/>
    </location>
    <ligand>
        <name>Ca(2+)</name>
        <dbReference type="ChEBI" id="CHEBI:29108"/>
        <label>2</label>
    </ligand>
</feature>
<feature type="chain" id="PRO_5013982584" description="Peroxidase" evidence="19">
    <location>
        <begin position="27"/>
        <end position="329"/>
    </location>
</feature>
<dbReference type="AlphaFoldDB" id="I1GUH6"/>
<comment type="similarity">
    <text evidence="19">Belongs to the peroxidase family. Classical plant (class III) peroxidase subfamily.</text>
</comment>
<dbReference type="Gene3D" id="1.10.420.10">
    <property type="entry name" value="Peroxidase, domain 2"/>
    <property type="match status" value="1"/>
</dbReference>
<dbReference type="GO" id="GO:0042744">
    <property type="term" value="P:hydrogen peroxide catabolic process"/>
    <property type="evidence" value="ECO:0007669"/>
    <property type="project" value="UniProtKB-KW"/>
</dbReference>
<dbReference type="PRINTS" id="PR00458">
    <property type="entry name" value="PEROXIDASE"/>
</dbReference>
<evidence type="ECO:0000313" key="21">
    <source>
        <dbReference type="EMBL" id="KQK16274.1"/>
    </source>
</evidence>
<feature type="site" description="Transition state stabilizer" evidence="17">
    <location>
        <position position="69"/>
    </location>
</feature>
<dbReference type="eggNOG" id="ENOG502QQQJ">
    <property type="taxonomic scope" value="Eukaryota"/>
</dbReference>
<evidence type="ECO:0000256" key="9">
    <source>
        <dbReference type="ARBA" id="ARBA00023157"/>
    </source>
</evidence>
<keyword evidence="8 16" id="KW-0408">Iron</keyword>
<comment type="function">
    <text evidence="13">Involved in defense response to powdery meldew fungus.</text>
</comment>
<dbReference type="GO" id="GO:0009505">
    <property type="term" value="C:plant-type cell wall"/>
    <property type="evidence" value="ECO:0000318"/>
    <property type="project" value="GO_Central"/>
</dbReference>
<gene>
    <name evidence="22" type="primary">LOC100827751</name>
    <name evidence="21" type="ORF">BRADI_1g27910v3</name>
</gene>
<comment type="similarity">
    <text evidence="2">Belongs to the peroxidase family. Ascorbate peroxidase subfamily.</text>
</comment>
<dbReference type="GO" id="GO:0004601">
    <property type="term" value="F:peroxidase activity"/>
    <property type="evidence" value="ECO:0000318"/>
    <property type="project" value="GO_Central"/>
</dbReference>
<evidence type="ECO:0000313" key="23">
    <source>
        <dbReference type="Proteomes" id="UP000008810"/>
    </source>
</evidence>
<dbReference type="Proteomes" id="UP000008810">
    <property type="component" value="Chromosome 1"/>
</dbReference>
<dbReference type="OMA" id="GIMNPIN"/>
<keyword evidence="6 16" id="KW-0106">Calcium</keyword>
<evidence type="ECO:0000256" key="13">
    <source>
        <dbReference type="ARBA" id="ARBA00056385"/>
    </source>
</evidence>
<evidence type="ECO:0000256" key="4">
    <source>
        <dbReference type="ARBA" id="ARBA00022617"/>
    </source>
</evidence>
<feature type="binding site" evidence="16">
    <location>
        <position position="79"/>
    </location>
    <ligand>
        <name>Ca(2+)</name>
        <dbReference type="ChEBI" id="CHEBI:29108"/>
        <label>1</label>
    </ligand>
</feature>
<reference evidence="22" key="3">
    <citation type="submission" date="2018-08" db="UniProtKB">
        <authorList>
            <consortium name="EnsemblPlants"/>
        </authorList>
    </citation>
    <scope>IDENTIFICATION</scope>
    <source>
        <strain evidence="22">cv. Bd21</strain>
    </source>
</reference>
<dbReference type="KEGG" id="bdi:100827751"/>
<evidence type="ECO:0000313" key="22">
    <source>
        <dbReference type="EnsemblPlants" id="KQK16274"/>
    </source>
</evidence>
<evidence type="ECO:0000256" key="5">
    <source>
        <dbReference type="ARBA" id="ARBA00022723"/>
    </source>
</evidence>
<evidence type="ECO:0000256" key="8">
    <source>
        <dbReference type="ARBA" id="ARBA00023004"/>
    </source>
</evidence>
<evidence type="ECO:0000256" key="7">
    <source>
        <dbReference type="ARBA" id="ARBA00023002"/>
    </source>
</evidence>
<keyword evidence="10" id="KW-0325">Glycoprotein</keyword>
<evidence type="ECO:0000256" key="1">
    <source>
        <dbReference type="ARBA" id="ARBA00000189"/>
    </source>
</evidence>
<dbReference type="EnsemblPlants" id="KQK16274">
    <property type="protein sequence ID" value="KQK16274"/>
    <property type="gene ID" value="BRADI_1g27910v3"/>
</dbReference>
<evidence type="ECO:0000256" key="6">
    <source>
        <dbReference type="ARBA" id="ARBA00022837"/>
    </source>
</evidence>
<feature type="active site" description="Proton acceptor" evidence="14">
    <location>
        <position position="73"/>
    </location>
</feature>
<protein>
    <recommendedName>
        <fullName evidence="19">Peroxidase</fullName>
        <ecNumber evidence="19">1.11.1.7</ecNumber>
    </recommendedName>
</protein>
<proteinExistence type="inferred from homology"/>
<dbReference type="HOGENOM" id="CLU_010543_0_1_1"/>
<evidence type="ECO:0000256" key="14">
    <source>
        <dbReference type="PIRSR" id="PIRSR600823-1"/>
    </source>
</evidence>
<dbReference type="EMBL" id="CM000880">
    <property type="protein sequence ID" value="KQK16274.1"/>
    <property type="molecule type" value="Genomic_DNA"/>
</dbReference>
<feature type="domain" description="Plant heme peroxidase family profile" evidence="20">
    <location>
        <begin position="32"/>
        <end position="328"/>
    </location>
</feature>
<dbReference type="InterPro" id="IPR002016">
    <property type="entry name" value="Haem_peroxidase"/>
</dbReference>
<evidence type="ECO:0000256" key="3">
    <source>
        <dbReference type="ARBA" id="ARBA00022559"/>
    </source>
</evidence>
<comment type="cofactor">
    <cofactor evidence="16 19">
        <name>heme b</name>
        <dbReference type="ChEBI" id="CHEBI:60344"/>
    </cofactor>
    <text evidence="16 19">Binds 1 heme b (iron(II)-protoporphyrin IX) group per subunit.</text>
</comment>